<comment type="caution">
    <text evidence="2">The sequence shown here is derived from an EMBL/GenBank/DDBJ whole genome shotgun (WGS) entry which is preliminary data.</text>
</comment>
<dbReference type="EMBL" id="BGPR01010270">
    <property type="protein sequence ID" value="GBN45232.1"/>
    <property type="molecule type" value="Genomic_DNA"/>
</dbReference>
<feature type="region of interest" description="Disordered" evidence="1">
    <location>
        <begin position="24"/>
        <end position="45"/>
    </location>
</feature>
<proteinExistence type="predicted"/>
<reference evidence="2 3" key="1">
    <citation type="journal article" date="2019" name="Sci. Rep.">
        <title>Orb-weaving spider Araneus ventricosus genome elucidates the spidroin gene catalogue.</title>
        <authorList>
            <person name="Kono N."/>
            <person name="Nakamura H."/>
            <person name="Ohtoshi R."/>
            <person name="Moran D.A.P."/>
            <person name="Shinohara A."/>
            <person name="Yoshida Y."/>
            <person name="Fujiwara M."/>
            <person name="Mori M."/>
            <person name="Tomita M."/>
            <person name="Arakawa K."/>
        </authorList>
    </citation>
    <scope>NUCLEOTIDE SEQUENCE [LARGE SCALE GENOMIC DNA]</scope>
</reference>
<gene>
    <name evidence="2" type="ORF">AVEN_231826_1</name>
</gene>
<feature type="compositionally biased region" description="Basic and acidic residues" evidence="1">
    <location>
        <begin position="24"/>
        <end position="37"/>
    </location>
</feature>
<evidence type="ECO:0000256" key="1">
    <source>
        <dbReference type="SAM" id="MobiDB-lite"/>
    </source>
</evidence>
<evidence type="ECO:0000313" key="3">
    <source>
        <dbReference type="Proteomes" id="UP000499080"/>
    </source>
</evidence>
<sequence length="100" mass="10764">MKECSRPQSQVYLKNYPASVSEYERNCQPRSGGRKELSASGLGSRKVSASVSGERCAASVSGMRESAPASGLGSRRCCQPRSMMKSVQPPVSDSGLRYEN</sequence>
<dbReference type="Proteomes" id="UP000499080">
    <property type="component" value="Unassembled WGS sequence"/>
</dbReference>
<protein>
    <submittedName>
        <fullName evidence="2">Uncharacterized protein</fullName>
    </submittedName>
</protein>
<feature type="region of interest" description="Disordered" evidence="1">
    <location>
        <begin position="59"/>
        <end position="100"/>
    </location>
</feature>
<dbReference type="AlphaFoldDB" id="A0A4Y2P2B2"/>
<name>A0A4Y2P2B2_ARAVE</name>
<organism evidence="2 3">
    <name type="scientific">Araneus ventricosus</name>
    <name type="common">Orbweaver spider</name>
    <name type="synonym">Epeira ventricosa</name>
    <dbReference type="NCBI Taxonomy" id="182803"/>
    <lineage>
        <taxon>Eukaryota</taxon>
        <taxon>Metazoa</taxon>
        <taxon>Ecdysozoa</taxon>
        <taxon>Arthropoda</taxon>
        <taxon>Chelicerata</taxon>
        <taxon>Arachnida</taxon>
        <taxon>Araneae</taxon>
        <taxon>Araneomorphae</taxon>
        <taxon>Entelegynae</taxon>
        <taxon>Araneoidea</taxon>
        <taxon>Araneidae</taxon>
        <taxon>Araneus</taxon>
    </lineage>
</organism>
<accession>A0A4Y2P2B2</accession>
<evidence type="ECO:0000313" key="2">
    <source>
        <dbReference type="EMBL" id="GBN45232.1"/>
    </source>
</evidence>
<keyword evidence="3" id="KW-1185">Reference proteome</keyword>